<reference evidence="1" key="1">
    <citation type="submission" date="2024-06" db="EMBL/GenBank/DDBJ databases">
        <authorList>
            <person name="Sun Y."/>
        </authorList>
    </citation>
    <scope>NUCLEOTIDE SEQUENCE</scope>
    <source>
        <strain evidence="1">IGA1.0</strain>
    </source>
</reference>
<dbReference type="RefSeq" id="WP_350015580.1">
    <property type="nucleotide sequence ID" value="NZ_CP157948.1"/>
</dbReference>
<dbReference type="AlphaFoldDB" id="A0AAU7QGN6"/>
<protein>
    <submittedName>
        <fullName evidence="1">Uncharacterized protein</fullName>
    </submittedName>
</protein>
<name>A0AAU7QGN6_9GAMM</name>
<evidence type="ECO:0000313" key="1">
    <source>
        <dbReference type="EMBL" id="XBS88837.1"/>
    </source>
</evidence>
<proteinExistence type="predicted"/>
<sequence length="267" mass="28352">MAYSMNQVALYLNLAAARVKADGDLRYLMGPGAPKISGGGNLQETQILFVRDALWVANNDDADTVLQKAILDKLLIGTPEALVEHVEACQTRVFKRMKLGAKEIFVPPGSPAEILLAELAGLDDAGGKRDLAYPLALGALPVAGKKPVGYALQPPGTGTAPAVSGIVFVTGNYEGTVGSGDNEHAEQKLLAALSRVPDSVRGTLALYGCKRQCSVCKSVFDKAIPKVASSYRYLNCRAHDDPAIENYQAQAHPSGIKALDVDRYFPA</sequence>
<gene>
    <name evidence="1" type="ORF">ABNK63_10515</name>
</gene>
<accession>A0AAU7QGN6</accession>
<organism evidence="1">
    <name type="scientific">Rhodanobacter sp. IGA1.0</name>
    <dbReference type="NCBI Taxonomy" id="3158582"/>
    <lineage>
        <taxon>Bacteria</taxon>
        <taxon>Pseudomonadati</taxon>
        <taxon>Pseudomonadota</taxon>
        <taxon>Gammaproteobacteria</taxon>
        <taxon>Lysobacterales</taxon>
        <taxon>Rhodanobacteraceae</taxon>
        <taxon>Rhodanobacter</taxon>
    </lineage>
</organism>
<dbReference type="EMBL" id="CP157948">
    <property type="protein sequence ID" value="XBS88837.1"/>
    <property type="molecule type" value="Genomic_DNA"/>
</dbReference>